<dbReference type="RefSeq" id="WP_144076013.1">
    <property type="nucleotide sequence ID" value="NZ_CP076129.1"/>
</dbReference>
<organism evidence="1 2">
    <name type="scientific">Flammeovirga kamogawensis</name>
    <dbReference type="NCBI Taxonomy" id="373891"/>
    <lineage>
        <taxon>Bacteria</taxon>
        <taxon>Pseudomonadati</taxon>
        <taxon>Bacteroidota</taxon>
        <taxon>Cytophagia</taxon>
        <taxon>Cytophagales</taxon>
        <taxon>Flammeovirgaceae</taxon>
        <taxon>Flammeovirga</taxon>
    </lineage>
</organism>
<dbReference type="EMBL" id="CP076129">
    <property type="protein sequence ID" value="QWG09334.1"/>
    <property type="molecule type" value="Genomic_DNA"/>
</dbReference>
<sequence length="228" mass="26199">MNYYNTLNLLKTCNNEDLQFLVDKLEDTETNKLISYESYEKHKNNPKMYVDAIYNEIREFGGNTFMNLYRGKGVPYKEVITDVAKHLKVENRSSDLIELERQVLAKVLESAIENLSEKEKDNLFSELSQKDIDLSKLSHLSYLKILTTNPYVLQQTLKYFLSFGAKNIGSKAFMMAGGPIGWIATGAWLAFDLSSPAKRVTIPCVIHIAALRLSRMNDDNNKKYNKYM</sequence>
<protein>
    <recommendedName>
        <fullName evidence="3">DUF3944 domain-containing protein</fullName>
    </recommendedName>
</protein>
<gene>
    <name evidence="1" type="ORF">KM029_22270</name>
</gene>
<evidence type="ECO:0008006" key="3">
    <source>
        <dbReference type="Google" id="ProtNLM"/>
    </source>
</evidence>
<dbReference type="Proteomes" id="UP000682802">
    <property type="component" value="Chromosome 2"/>
</dbReference>
<evidence type="ECO:0000313" key="2">
    <source>
        <dbReference type="Proteomes" id="UP000682802"/>
    </source>
</evidence>
<accession>A0ABX8H0W6</accession>
<name>A0ABX8H0W6_9BACT</name>
<reference evidence="1 2" key="1">
    <citation type="submission" date="2021-05" db="EMBL/GenBank/DDBJ databases">
        <title>Comparative genomic studies on the polysaccharide-degrading batcterial strains of the Flammeovirga genus.</title>
        <authorList>
            <person name="Zewei F."/>
            <person name="Zheng Z."/>
            <person name="Yu L."/>
            <person name="Ruyue G."/>
            <person name="Yanhong M."/>
            <person name="Yuanyuan C."/>
            <person name="Jingyan G."/>
            <person name="Wenjun H."/>
        </authorList>
    </citation>
    <scope>NUCLEOTIDE SEQUENCE [LARGE SCALE GENOMIC DNA]</scope>
    <source>
        <strain evidence="1 2">YS10</strain>
    </source>
</reference>
<evidence type="ECO:0000313" key="1">
    <source>
        <dbReference type="EMBL" id="QWG09334.1"/>
    </source>
</evidence>
<keyword evidence="2" id="KW-1185">Reference proteome</keyword>
<proteinExistence type="predicted"/>